<feature type="non-terminal residue" evidence="3">
    <location>
        <position position="176"/>
    </location>
</feature>
<name>A0A091MTY3_9PASS</name>
<evidence type="ECO:0000259" key="2">
    <source>
        <dbReference type="Pfam" id="PF04194"/>
    </source>
</evidence>
<dbReference type="AlphaFoldDB" id="A0A091MTY3"/>
<reference evidence="3 4" key="1">
    <citation type="submission" date="2014-04" db="EMBL/GenBank/DDBJ databases">
        <title>Genome evolution of avian class.</title>
        <authorList>
            <person name="Zhang G."/>
            <person name="Li C."/>
        </authorList>
    </citation>
    <scope>NUCLEOTIDE SEQUENCE [LARGE SCALE GENOMIC DNA]</scope>
    <source>
        <strain evidence="3">BGI_N310</strain>
    </source>
</reference>
<dbReference type="Proteomes" id="UP000053537">
    <property type="component" value="Unassembled WGS sequence"/>
</dbReference>
<accession>A0A091MTY3</accession>
<dbReference type="PANTHER" id="PTHR12298">
    <property type="entry name" value="PCDC2 PROGRAMMED CELL DEATH PROTEIN 2 -RELATED"/>
    <property type="match status" value="1"/>
</dbReference>
<protein>
    <submittedName>
        <fullName evidence="3">Programmed cell death protein 2</fullName>
    </submittedName>
</protein>
<feature type="domain" description="Programmed cell death protein 2 C-terminal" evidence="2">
    <location>
        <begin position="82"/>
        <end position="174"/>
    </location>
</feature>
<gene>
    <name evidence="3" type="ORF">N310_11347</name>
</gene>
<dbReference type="EMBL" id="KK836387">
    <property type="protein sequence ID" value="KFP80132.1"/>
    <property type="molecule type" value="Genomic_DNA"/>
</dbReference>
<feature type="region of interest" description="Disordered" evidence="1">
    <location>
        <begin position="23"/>
        <end position="67"/>
    </location>
</feature>
<dbReference type="GO" id="GO:0005737">
    <property type="term" value="C:cytoplasm"/>
    <property type="evidence" value="ECO:0007669"/>
    <property type="project" value="InterPro"/>
</dbReference>
<evidence type="ECO:0000313" key="3">
    <source>
        <dbReference type="EMBL" id="KFP80132.1"/>
    </source>
</evidence>
<dbReference type="PANTHER" id="PTHR12298:SF4">
    <property type="entry name" value="PROGRAMMED CELL DEATH PROTEIN 2"/>
    <property type="match status" value="1"/>
</dbReference>
<evidence type="ECO:0000313" key="4">
    <source>
        <dbReference type="Proteomes" id="UP000053537"/>
    </source>
</evidence>
<dbReference type="GO" id="GO:0005634">
    <property type="term" value="C:nucleus"/>
    <property type="evidence" value="ECO:0007669"/>
    <property type="project" value="TreeGrafter"/>
</dbReference>
<evidence type="ECO:0000256" key="1">
    <source>
        <dbReference type="SAM" id="MobiDB-lite"/>
    </source>
</evidence>
<dbReference type="InterPro" id="IPR007320">
    <property type="entry name" value="PDCD2_C"/>
</dbReference>
<keyword evidence="4" id="KW-1185">Reference proteome</keyword>
<sequence length="176" mass="19601">DDSTGAIPEDNEFLFPEYEILIEPEEPEFSADSTVDPDDEPGAVDTSKDPKEQEELGATGSAGEALQSLDEATLEAMAKRETEEDKINIIRYCRGGEGPIWVSGENKPEEKDIPNCLCGAKRIFEFQIMPQLLNHLQVDSLGESIDWGTLVVYTCADNCGEGDKYLEEFIWKQDYA</sequence>
<feature type="compositionally biased region" description="Acidic residues" evidence="1">
    <location>
        <begin position="23"/>
        <end position="42"/>
    </location>
</feature>
<dbReference type="Pfam" id="PF04194">
    <property type="entry name" value="PDCD2_C"/>
    <property type="match status" value="1"/>
</dbReference>
<organism evidence="3 4">
    <name type="scientific">Acanthisitta chloris</name>
    <name type="common">rifleman</name>
    <dbReference type="NCBI Taxonomy" id="57068"/>
    <lineage>
        <taxon>Eukaryota</taxon>
        <taxon>Metazoa</taxon>
        <taxon>Chordata</taxon>
        <taxon>Craniata</taxon>
        <taxon>Vertebrata</taxon>
        <taxon>Euteleostomi</taxon>
        <taxon>Archelosauria</taxon>
        <taxon>Archosauria</taxon>
        <taxon>Dinosauria</taxon>
        <taxon>Saurischia</taxon>
        <taxon>Theropoda</taxon>
        <taxon>Coelurosauria</taxon>
        <taxon>Aves</taxon>
        <taxon>Neognathae</taxon>
        <taxon>Neoaves</taxon>
        <taxon>Telluraves</taxon>
        <taxon>Australaves</taxon>
        <taxon>Passeriformes</taxon>
        <taxon>Acanthisittidae</taxon>
        <taxon>Acanthisitta</taxon>
    </lineage>
</organism>
<proteinExistence type="predicted"/>
<feature type="non-terminal residue" evidence="3">
    <location>
        <position position="1"/>
    </location>
</feature>